<dbReference type="Pfam" id="PF20020">
    <property type="entry name" value="DUF6431"/>
    <property type="match status" value="1"/>
</dbReference>
<keyword evidence="1" id="KW-1133">Transmembrane helix</keyword>
<accession>A0A0L6U420</accession>
<dbReference type="Proteomes" id="UP000036873">
    <property type="component" value="Unassembled WGS sequence"/>
</dbReference>
<dbReference type="OrthoDB" id="2857559at2"/>
<dbReference type="InterPro" id="IPR045536">
    <property type="entry name" value="DUF6431"/>
</dbReference>
<sequence>MVKDSRNRHCRNGKGDRLELRIRRLKCRSCGKIHTELPDFLQPFKHYVSQVIEDVLDQATTSCPAEGSTIRRWKQWFSQATATINGILMAIGLFFHRTAIPLMEPTSLLQSLRNTGPGWLKKAMRQLANSGN</sequence>
<feature type="domain" description="DUF6431" evidence="2">
    <location>
        <begin position="2"/>
        <end position="73"/>
    </location>
</feature>
<proteinExistence type="predicted"/>
<gene>
    <name evidence="3" type="ORF">AKG39_06355</name>
</gene>
<comment type="caution">
    <text evidence="3">The sequence shown here is derived from an EMBL/GenBank/DDBJ whole genome shotgun (WGS) entry which is preliminary data.</text>
</comment>
<feature type="transmembrane region" description="Helical" evidence="1">
    <location>
        <begin position="76"/>
        <end position="95"/>
    </location>
</feature>
<organism evidence="3 4">
    <name type="scientific">Acetobacterium bakii</name>
    <dbReference type="NCBI Taxonomy" id="52689"/>
    <lineage>
        <taxon>Bacteria</taxon>
        <taxon>Bacillati</taxon>
        <taxon>Bacillota</taxon>
        <taxon>Clostridia</taxon>
        <taxon>Eubacteriales</taxon>
        <taxon>Eubacteriaceae</taxon>
        <taxon>Acetobacterium</taxon>
    </lineage>
</organism>
<evidence type="ECO:0000313" key="4">
    <source>
        <dbReference type="Proteomes" id="UP000036873"/>
    </source>
</evidence>
<reference evidence="4" key="1">
    <citation type="submission" date="2015-07" db="EMBL/GenBank/DDBJ databases">
        <title>Draft genome sequence of Acetobacterium bakii DSM 8293, a potential psychrophilic chemical producer through syngas fermentation.</title>
        <authorList>
            <person name="Song Y."/>
            <person name="Hwang S."/>
            <person name="Cho B.-K."/>
        </authorList>
    </citation>
    <scope>NUCLEOTIDE SEQUENCE [LARGE SCALE GENOMIC DNA]</scope>
    <source>
        <strain evidence="4">DSM 8239</strain>
    </source>
</reference>
<dbReference type="EMBL" id="LGYO01000012">
    <property type="protein sequence ID" value="KNZ42535.1"/>
    <property type="molecule type" value="Genomic_DNA"/>
</dbReference>
<dbReference type="AlphaFoldDB" id="A0A0L6U420"/>
<keyword evidence="4" id="KW-1185">Reference proteome</keyword>
<evidence type="ECO:0000313" key="3">
    <source>
        <dbReference type="EMBL" id="KNZ42535.1"/>
    </source>
</evidence>
<name>A0A0L6U420_9FIRM</name>
<keyword evidence="1" id="KW-0812">Transmembrane</keyword>
<evidence type="ECO:0000256" key="1">
    <source>
        <dbReference type="SAM" id="Phobius"/>
    </source>
</evidence>
<keyword evidence="1" id="KW-0472">Membrane</keyword>
<evidence type="ECO:0000259" key="2">
    <source>
        <dbReference type="Pfam" id="PF20020"/>
    </source>
</evidence>
<protein>
    <recommendedName>
        <fullName evidence="2">DUF6431 domain-containing protein</fullName>
    </recommendedName>
</protein>